<sequence length="402" mass="45142">MTKTTLLIKERQDRATWIAKAERIGQIAEAEAKEADKNARFSSKVAEAILEADINKLMRPKRYNGSFVDLRTYTDILRTISKHSIAAAWLTYFYSAHDIWPAYLSPKGRDIVLGHNGFVADVVAPVGRAERVGDGFSLSGQWNFCSGVLWSDFIGLGAMVKLSEEDEPEYCILVVPKSDPNVKIVENWDTIGLRSSASNGVLVEDAFVPEHLVLPARYLFQIGKPMEEDFDQNDPVYRMPFMPLFLLGFPAVALGGMERLITIFKERTEKRVRVFKGGQNEKKSSGSQRLLAEMNMQYRAAEGLLYRYIEILESWEAEGRTIVSDEEREELFALRAQVARMATDIATRVMQTLGGTSIYKGDSVELFTRDLLAFGSHPNGAWEDGMAAYGRTIFGQPGDPVW</sequence>
<keyword evidence="4" id="KW-1185">Reference proteome</keyword>
<dbReference type="PANTHER" id="PTHR43884:SF12">
    <property type="entry name" value="ISOVALERYL-COA DEHYDROGENASE, MITOCHONDRIAL-RELATED"/>
    <property type="match status" value="1"/>
</dbReference>
<dbReference type="Gene3D" id="1.20.140.10">
    <property type="entry name" value="Butyryl-CoA Dehydrogenase, subunit A, domain 3"/>
    <property type="match status" value="1"/>
</dbReference>
<evidence type="ECO:0000313" key="3">
    <source>
        <dbReference type="EMBL" id="KAA9012289.1"/>
    </source>
</evidence>
<evidence type="ECO:0000313" key="4">
    <source>
        <dbReference type="Proteomes" id="UP000326671"/>
    </source>
</evidence>
<dbReference type="Gene3D" id="1.10.540.10">
    <property type="entry name" value="Acyl-CoA dehydrogenase/oxidase, N-terminal domain"/>
    <property type="match status" value="1"/>
</dbReference>
<name>A0A5J5GUZ3_9BACI</name>
<dbReference type="PANTHER" id="PTHR43884">
    <property type="entry name" value="ACYL-COA DEHYDROGENASE"/>
    <property type="match status" value="1"/>
</dbReference>
<dbReference type="InterPro" id="IPR009100">
    <property type="entry name" value="AcylCoA_DH/oxidase_NM_dom_sf"/>
</dbReference>
<dbReference type="SUPFAM" id="SSF47203">
    <property type="entry name" value="Acyl-CoA dehydrogenase C-terminal domain-like"/>
    <property type="match status" value="1"/>
</dbReference>
<keyword evidence="1" id="KW-0560">Oxidoreductase</keyword>
<evidence type="ECO:0000259" key="2">
    <source>
        <dbReference type="Pfam" id="PF08028"/>
    </source>
</evidence>
<evidence type="ECO:0000256" key="1">
    <source>
        <dbReference type="ARBA" id="ARBA00023002"/>
    </source>
</evidence>
<dbReference type="OrthoDB" id="1170793at2"/>
<proteinExistence type="predicted"/>
<reference evidence="3 4" key="1">
    <citation type="submission" date="2019-09" db="EMBL/GenBank/DDBJ databases">
        <title>Whole genome sequences of isolates from the Mars Exploration Rovers.</title>
        <authorList>
            <person name="Seuylemezian A."/>
            <person name="Vaishampayan P."/>
        </authorList>
    </citation>
    <scope>NUCLEOTIDE SEQUENCE [LARGE SCALE GENOMIC DNA]</scope>
    <source>
        <strain evidence="3 4">MER_TA_151</strain>
    </source>
</reference>
<feature type="domain" description="Acyl-CoA dehydrogenase C-terminal" evidence="2">
    <location>
        <begin position="248"/>
        <end position="377"/>
    </location>
</feature>
<dbReference type="RefSeq" id="WP_150442857.1">
    <property type="nucleotide sequence ID" value="NZ_VYKL01000062.1"/>
</dbReference>
<dbReference type="GO" id="GO:0003995">
    <property type="term" value="F:acyl-CoA dehydrogenase activity"/>
    <property type="evidence" value="ECO:0007669"/>
    <property type="project" value="TreeGrafter"/>
</dbReference>
<dbReference type="InterPro" id="IPR037069">
    <property type="entry name" value="AcylCoA_DH/ox_N_sf"/>
</dbReference>
<dbReference type="AlphaFoldDB" id="A0A5J5GUZ3"/>
<accession>A0A5J5GUZ3</accession>
<dbReference type="InterPro" id="IPR013107">
    <property type="entry name" value="Acyl-CoA_DH_C"/>
</dbReference>
<dbReference type="Pfam" id="PF08028">
    <property type="entry name" value="Acyl-CoA_dh_2"/>
    <property type="match status" value="1"/>
</dbReference>
<dbReference type="Proteomes" id="UP000326671">
    <property type="component" value="Unassembled WGS sequence"/>
</dbReference>
<dbReference type="InterPro" id="IPR036250">
    <property type="entry name" value="AcylCo_DH-like_C"/>
</dbReference>
<dbReference type="EMBL" id="VYKL01000062">
    <property type="protein sequence ID" value="KAA9012289.1"/>
    <property type="molecule type" value="Genomic_DNA"/>
</dbReference>
<gene>
    <name evidence="3" type="ORF">F4V44_25865</name>
</gene>
<comment type="caution">
    <text evidence="3">The sequence shown here is derived from an EMBL/GenBank/DDBJ whole genome shotgun (WGS) entry which is preliminary data.</text>
</comment>
<protein>
    <submittedName>
        <fullName evidence="3">Acyl-CoA dehydrogenase</fullName>
    </submittedName>
</protein>
<dbReference type="PIRSF" id="PIRSF016578">
    <property type="entry name" value="HsaA"/>
    <property type="match status" value="1"/>
</dbReference>
<dbReference type="SUPFAM" id="SSF56645">
    <property type="entry name" value="Acyl-CoA dehydrogenase NM domain-like"/>
    <property type="match status" value="1"/>
</dbReference>
<dbReference type="InterPro" id="IPR046373">
    <property type="entry name" value="Acyl-CoA_Oxase/DH_mid-dom_sf"/>
</dbReference>
<dbReference type="GO" id="GO:0050660">
    <property type="term" value="F:flavin adenine dinucleotide binding"/>
    <property type="evidence" value="ECO:0007669"/>
    <property type="project" value="InterPro"/>
</dbReference>
<dbReference type="Gene3D" id="2.40.110.10">
    <property type="entry name" value="Butyryl-CoA Dehydrogenase, subunit A, domain 2"/>
    <property type="match status" value="1"/>
</dbReference>
<organism evidence="3 4">
    <name type="scientific">Niallia endozanthoxylica</name>
    <dbReference type="NCBI Taxonomy" id="2036016"/>
    <lineage>
        <taxon>Bacteria</taxon>
        <taxon>Bacillati</taxon>
        <taxon>Bacillota</taxon>
        <taxon>Bacilli</taxon>
        <taxon>Bacillales</taxon>
        <taxon>Bacillaceae</taxon>
        <taxon>Niallia</taxon>
    </lineage>
</organism>